<evidence type="ECO:0000313" key="4">
    <source>
        <dbReference type="EMBL" id="HIW92889.1"/>
    </source>
</evidence>
<dbReference type="EMBL" id="DXGC01000128">
    <property type="protein sequence ID" value="HIW92889.1"/>
    <property type="molecule type" value="Genomic_DNA"/>
</dbReference>
<dbReference type="Proteomes" id="UP000824190">
    <property type="component" value="Unassembled WGS sequence"/>
</dbReference>
<sequence>MAIKTLTPHITRTAGRTLRSRAIKATVILGASALTLTACGEDSDEGSSASNSAGAEDLAVDLPEGWTYVAGEFEPVDSEADPQLPVNTTDGTGEEVVITHLDRIVSAGDGITSTLEAIGLGDNVYAAPEDSVSEAGANAEEHFEFSQQTGTEGLLAMDGTLFLGDNVKRHGDVASQFRDAGVDAAVIDDQASQADKLQAVADYVGLSEAGEELVSSLEADMEEAKETVADEDLSDTNVIQVTATGAGGQNAVAGTGVPGTEIVQELGMNSVGVDSDLRGFSREFSNEGILASDPDVIVIAKSDLERWGGEDGMWEAFSTLKDTPAGQDNNIIVMPDAQLRYSSPELGTGAKALAEAIAELV</sequence>
<dbReference type="PANTHER" id="PTHR30535:SF4">
    <property type="entry name" value="HEMIN-BINDING PERIPLASMIC PROTEIN HMUT"/>
    <property type="match status" value="1"/>
</dbReference>
<evidence type="ECO:0000259" key="3">
    <source>
        <dbReference type="PROSITE" id="PS50983"/>
    </source>
</evidence>
<dbReference type="InterPro" id="IPR002491">
    <property type="entry name" value="ABC_transptr_periplasmic_BD"/>
</dbReference>
<dbReference type="InterPro" id="IPR050902">
    <property type="entry name" value="ABC_Transporter_SBP"/>
</dbReference>
<comment type="similarity">
    <text evidence="1">Belongs to the bacterial solute-binding protein 8 family.</text>
</comment>
<feature type="coiled-coil region" evidence="2">
    <location>
        <begin position="207"/>
        <end position="234"/>
    </location>
</feature>
<feature type="domain" description="Fe/B12 periplasmic-binding" evidence="3">
    <location>
        <begin position="103"/>
        <end position="361"/>
    </location>
</feature>
<reference evidence="4" key="1">
    <citation type="journal article" date="2021" name="PeerJ">
        <title>Extensive microbial diversity within the chicken gut microbiome revealed by metagenomics and culture.</title>
        <authorList>
            <person name="Gilroy R."/>
            <person name="Ravi A."/>
            <person name="Getino M."/>
            <person name="Pursley I."/>
            <person name="Horton D.L."/>
            <person name="Alikhan N.F."/>
            <person name="Baker D."/>
            <person name="Gharbi K."/>
            <person name="Hall N."/>
            <person name="Watson M."/>
            <person name="Adriaenssens E.M."/>
            <person name="Foster-Nyarko E."/>
            <person name="Jarju S."/>
            <person name="Secka A."/>
            <person name="Antonio M."/>
            <person name="Oren A."/>
            <person name="Chaudhuri R.R."/>
            <person name="La Ragione R."/>
            <person name="Hildebrand F."/>
            <person name="Pallen M.J."/>
        </authorList>
    </citation>
    <scope>NUCLEOTIDE SEQUENCE</scope>
    <source>
        <strain evidence="4">CHK32-1732</strain>
    </source>
</reference>
<reference evidence="4" key="2">
    <citation type="submission" date="2021-04" db="EMBL/GenBank/DDBJ databases">
        <authorList>
            <person name="Gilroy R."/>
        </authorList>
    </citation>
    <scope>NUCLEOTIDE SEQUENCE</scope>
    <source>
        <strain evidence="4">CHK32-1732</strain>
    </source>
</reference>
<evidence type="ECO:0000256" key="1">
    <source>
        <dbReference type="ARBA" id="ARBA00008814"/>
    </source>
</evidence>
<proteinExistence type="inferred from homology"/>
<accession>A0A9D1RSG0</accession>
<dbReference type="AlphaFoldDB" id="A0A9D1RSG0"/>
<dbReference type="PROSITE" id="PS50983">
    <property type="entry name" value="FE_B12_PBP"/>
    <property type="match status" value="1"/>
</dbReference>
<evidence type="ECO:0000313" key="5">
    <source>
        <dbReference type="Proteomes" id="UP000824190"/>
    </source>
</evidence>
<dbReference type="SUPFAM" id="SSF53807">
    <property type="entry name" value="Helical backbone' metal receptor"/>
    <property type="match status" value="1"/>
</dbReference>
<keyword evidence="2" id="KW-0175">Coiled coil</keyword>
<gene>
    <name evidence="4" type="ORF">H9870_14655</name>
</gene>
<dbReference type="PANTHER" id="PTHR30535">
    <property type="entry name" value="VITAMIN B12-BINDING PROTEIN"/>
    <property type="match status" value="1"/>
</dbReference>
<evidence type="ECO:0000256" key="2">
    <source>
        <dbReference type="SAM" id="Coils"/>
    </source>
</evidence>
<dbReference type="Pfam" id="PF01497">
    <property type="entry name" value="Peripla_BP_2"/>
    <property type="match status" value="1"/>
</dbReference>
<comment type="caution">
    <text evidence="4">The sequence shown here is derived from an EMBL/GenBank/DDBJ whole genome shotgun (WGS) entry which is preliminary data.</text>
</comment>
<name>A0A9D1RSG0_9CORY</name>
<organism evidence="4 5">
    <name type="scientific">Candidatus Corynebacterium avicola</name>
    <dbReference type="NCBI Taxonomy" id="2838527"/>
    <lineage>
        <taxon>Bacteria</taxon>
        <taxon>Bacillati</taxon>
        <taxon>Actinomycetota</taxon>
        <taxon>Actinomycetes</taxon>
        <taxon>Mycobacteriales</taxon>
        <taxon>Corynebacteriaceae</taxon>
        <taxon>Corynebacterium</taxon>
    </lineage>
</organism>
<dbReference type="Gene3D" id="3.40.50.1980">
    <property type="entry name" value="Nitrogenase molybdenum iron protein domain"/>
    <property type="match status" value="2"/>
</dbReference>
<protein>
    <submittedName>
        <fullName evidence="4">ABC transporter substrate-binding protein</fullName>
    </submittedName>
</protein>